<feature type="chain" id="PRO_5041711900" evidence="2">
    <location>
        <begin position="27"/>
        <end position="192"/>
    </location>
</feature>
<evidence type="ECO:0000256" key="1">
    <source>
        <dbReference type="SAM" id="MobiDB-lite"/>
    </source>
</evidence>
<dbReference type="EMBL" id="VSWD01000010">
    <property type="protein sequence ID" value="KAK3090795.1"/>
    <property type="molecule type" value="Genomic_DNA"/>
</dbReference>
<proteinExistence type="predicted"/>
<evidence type="ECO:0000313" key="4">
    <source>
        <dbReference type="Proteomes" id="UP001186944"/>
    </source>
</evidence>
<evidence type="ECO:0000256" key="2">
    <source>
        <dbReference type="SAM" id="SignalP"/>
    </source>
</evidence>
<reference evidence="3" key="1">
    <citation type="submission" date="2019-08" db="EMBL/GenBank/DDBJ databases">
        <title>The improved chromosome-level genome for the pearl oyster Pinctada fucata martensii using PacBio sequencing and Hi-C.</title>
        <authorList>
            <person name="Zheng Z."/>
        </authorList>
    </citation>
    <scope>NUCLEOTIDE SEQUENCE</scope>
    <source>
        <strain evidence="3">ZZ-2019</strain>
        <tissue evidence="3">Adductor muscle</tissue>
    </source>
</reference>
<comment type="caution">
    <text evidence="3">The sequence shown here is derived from an EMBL/GenBank/DDBJ whole genome shotgun (WGS) entry which is preliminary data.</text>
</comment>
<dbReference type="Proteomes" id="UP001186944">
    <property type="component" value="Unassembled WGS sequence"/>
</dbReference>
<gene>
    <name evidence="3" type="ORF">FSP39_014691</name>
</gene>
<dbReference type="AlphaFoldDB" id="A0AA88XYX6"/>
<accession>A0AA88XYX6</accession>
<sequence>MAHWRRFVENRRKWLITIFLLNHCHSHLLRDSGQSRFGDVSSVDLPPPSCRNTNIIQSQSTKSTGNFLQNPYVQQSVHTSPSNVSLAGSIIDGYDNEQRQQTLYDRDIPRSDLPIPEVHGRIGPSPSNVSLAGSIMDKSTRLEEDDLDPYGGGVQQDLRTSPSNVSLAGSIDLTTSAPLIEDSDDENCPPKS</sequence>
<feature type="compositionally biased region" description="Polar residues" evidence="1">
    <location>
        <begin position="157"/>
        <end position="177"/>
    </location>
</feature>
<feature type="signal peptide" evidence="2">
    <location>
        <begin position="1"/>
        <end position="26"/>
    </location>
</feature>
<keyword evidence="2" id="KW-0732">Signal</keyword>
<protein>
    <submittedName>
        <fullName evidence="3">Uncharacterized protein</fullName>
    </submittedName>
</protein>
<keyword evidence="4" id="KW-1185">Reference proteome</keyword>
<feature type="region of interest" description="Disordered" evidence="1">
    <location>
        <begin position="141"/>
        <end position="192"/>
    </location>
</feature>
<organism evidence="3 4">
    <name type="scientific">Pinctada imbricata</name>
    <name type="common">Atlantic pearl-oyster</name>
    <name type="synonym">Pinctada martensii</name>
    <dbReference type="NCBI Taxonomy" id="66713"/>
    <lineage>
        <taxon>Eukaryota</taxon>
        <taxon>Metazoa</taxon>
        <taxon>Spiralia</taxon>
        <taxon>Lophotrochozoa</taxon>
        <taxon>Mollusca</taxon>
        <taxon>Bivalvia</taxon>
        <taxon>Autobranchia</taxon>
        <taxon>Pteriomorphia</taxon>
        <taxon>Pterioida</taxon>
        <taxon>Pterioidea</taxon>
        <taxon>Pteriidae</taxon>
        <taxon>Pinctada</taxon>
    </lineage>
</organism>
<name>A0AA88XYX6_PINIB</name>
<evidence type="ECO:0000313" key="3">
    <source>
        <dbReference type="EMBL" id="KAK3090795.1"/>
    </source>
</evidence>
<feature type="compositionally biased region" description="Acidic residues" evidence="1">
    <location>
        <begin position="181"/>
        <end position="192"/>
    </location>
</feature>